<evidence type="ECO:0000313" key="4">
    <source>
        <dbReference type="EMBL" id="PIS13460.1"/>
    </source>
</evidence>
<accession>A0A2H0WLF0</accession>
<dbReference type="Pfam" id="PF18915">
    <property type="entry name" value="DUF5667"/>
    <property type="match status" value="1"/>
</dbReference>
<feature type="coiled-coil region" evidence="1">
    <location>
        <begin position="64"/>
        <end position="118"/>
    </location>
</feature>
<protein>
    <recommendedName>
        <fullName evidence="3">DUF5667 domain-containing protein</fullName>
    </recommendedName>
</protein>
<keyword evidence="1" id="KW-0175">Coiled coil</keyword>
<evidence type="ECO:0000259" key="3">
    <source>
        <dbReference type="Pfam" id="PF18915"/>
    </source>
</evidence>
<comment type="caution">
    <text evidence="4">The sequence shown here is derived from an EMBL/GenBank/DDBJ whole genome shotgun (WGS) entry which is preliminary data.</text>
</comment>
<evidence type="ECO:0000256" key="1">
    <source>
        <dbReference type="SAM" id="Coils"/>
    </source>
</evidence>
<dbReference type="Proteomes" id="UP000230353">
    <property type="component" value="Unassembled WGS sequence"/>
</dbReference>
<sequence length="485" mass="54717">MKKLFLLSIIFALSISVVFAQDTAEQVTASDLGVEEPSLLPDSPFYFLKEWQRSIGNFFTFNSVKKAERYLQQANEKLIEAERLAERTGKEQIVAKATEKYQKAMEKAGGEIEKIKEKEKDNPRFQNLMDKFADNGFKQNSIVEDLRESLQNASLDIRQKIEINQKGAVSKCAETLTNVDGEKVSERLDRVMPEIKGDAVRHLELLKQVQTKLEEKLPEKARAVEVLENVIQKQTDRIEQRVQNIQESEQAELFKKRIESAAEEVKTEILKRKPDLLQKIEERKDEIMDCAKTEERVNRNPLAGSTDKQCCSGLIEDRVSKSYSICKRPKETCKDLCGDGTCQEIVCQAVGCPCAETSETCPQDCVKECADEYEYFSTVYNKYPDHCCEGLTEWSSGMDSRISVADKCYETGLVKGSPVGTCINCGDGFCRNIETPCNCSADCAGKSKSTYNTIEEFCEKGYSKYCDATLSSVQTSEIPLCQLCH</sequence>
<dbReference type="AlphaFoldDB" id="A0A2H0WLF0"/>
<keyword evidence="2" id="KW-0732">Signal</keyword>
<dbReference type="EMBL" id="PEZL01000022">
    <property type="protein sequence ID" value="PIS13460.1"/>
    <property type="molecule type" value="Genomic_DNA"/>
</dbReference>
<reference evidence="5" key="1">
    <citation type="submission" date="2017-09" db="EMBL/GenBank/DDBJ databases">
        <title>Depth-based differentiation of microbial function through sediment-hosted aquifers and enrichment of novel symbionts in the deep terrestrial subsurface.</title>
        <authorList>
            <person name="Probst A.J."/>
            <person name="Ladd B."/>
            <person name="Jarett J.K."/>
            <person name="Geller-Mcgrath D.E."/>
            <person name="Sieber C.M.K."/>
            <person name="Emerson J.B."/>
            <person name="Anantharaman K."/>
            <person name="Thomas B.C."/>
            <person name="Malmstrom R."/>
            <person name="Stieglmeier M."/>
            <person name="Klingl A."/>
            <person name="Woyke T."/>
            <person name="Ryan C.M."/>
            <person name="Banfield J.F."/>
        </authorList>
    </citation>
    <scope>NUCLEOTIDE SEQUENCE [LARGE SCALE GENOMIC DNA]</scope>
</reference>
<feature type="signal peptide" evidence="2">
    <location>
        <begin position="1"/>
        <end position="20"/>
    </location>
</feature>
<gene>
    <name evidence="4" type="ORF">COT67_01620</name>
</gene>
<organism evidence="4 5">
    <name type="scientific">Candidatus Tagabacteria bacterium CG09_land_8_20_14_0_10_41_14</name>
    <dbReference type="NCBI Taxonomy" id="1975021"/>
    <lineage>
        <taxon>Bacteria</taxon>
        <taxon>Candidatus Tagaibacteriota</taxon>
    </lineage>
</organism>
<evidence type="ECO:0000256" key="2">
    <source>
        <dbReference type="SAM" id="SignalP"/>
    </source>
</evidence>
<evidence type="ECO:0000313" key="5">
    <source>
        <dbReference type="Proteomes" id="UP000230353"/>
    </source>
</evidence>
<feature type="chain" id="PRO_5013581018" description="DUF5667 domain-containing protein" evidence="2">
    <location>
        <begin position="21"/>
        <end position="485"/>
    </location>
</feature>
<dbReference type="InterPro" id="IPR043725">
    <property type="entry name" value="DUF5667"/>
</dbReference>
<name>A0A2H0WLF0_9BACT</name>
<feature type="domain" description="DUF5667" evidence="3">
    <location>
        <begin position="39"/>
        <end position="122"/>
    </location>
</feature>
<proteinExistence type="predicted"/>